<evidence type="ECO:0000313" key="2">
    <source>
        <dbReference type="EMBL" id="BCK81577.1"/>
    </source>
</evidence>
<dbReference type="Pfam" id="PF01381">
    <property type="entry name" value="HTH_3"/>
    <property type="match status" value="1"/>
</dbReference>
<dbReference type="AlphaFoldDB" id="A0A810Q5N3"/>
<gene>
    <name evidence="2" type="ORF">MM50RIKEN_13400</name>
</gene>
<dbReference type="CDD" id="cd00093">
    <property type="entry name" value="HTH_XRE"/>
    <property type="match status" value="1"/>
</dbReference>
<keyword evidence="3" id="KW-1185">Reference proteome</keyword>
<organism evidence="2 3">
    <name type="scientific">Vescimonas coprocola</name>
    <dbReference type="NCBI Taxonomy" id="2714355"/>
    <lineage>
        <taxon>Bacteria</taxon>
        <taxon>Bacillati</taxon>
        <taxon>Bacillota</taxon>
        <taxon>Clostridia</taxon>
        <taxon>Eubacteriales</taxon>
        <taxon>Oscillospiraceae</taxon>
        <taxon>Vescimonas</taxon>
    </lineage>
</organism>
<evidence type="ECO:0000313" key="3">
    <source>
        <dbReference type="Proteomes" id="UP000681035"/>
    </source>
</evidence>
<proteinExistence type="predicted"/>
<dbReference type="PROSITE" id="PS50943">
    <property type="entry name" value="HTH_CROC1"/>
    <property type="match status" value="1"/>
</dbReference>
<dbReference type="KEGG" id="vcop:MM50RIKEN_13400"/>
<dbReference type="GO" id="GO:0003677">
    <property type="term" value="F:DNA binding"/>
    <property type="evidence" value="ECO:0007669"/>
    <property type="project" value="InterPro"/>
</dbReference>
<dbReference type="EMBL" id="AP023418">
    <property type="protein sequence ID" value="BCK81577.1"/>
    <property type="molecule type" value="Genomic_DNA"/>
</dbReference>
<dbReference type="Proteomes" id="UP000681035">
    <property type="component" value="Chromosome"/>
</dbReference>
<evidence type="ECO:0000259" key="1">
    <source>
        <dbReference type="PROSITE" id="PS50943"/>
    </source>
</evidence>
<reference evidence="2" key="1">
    <citation type="submission" date="2020-09" db="EMBL/GenBank/DDBJ databases">
        <title>New species isolated from human feces.</title>
        <authorList>
            <person name="Kitahara M."/>
            <person name="Shigeno Y."/>
            <person name="Shime M."/>
            <person name="Matsumoto Y."/>
            <person name="Nakamura S."/>
            <person name="Motooka D."/>
            <person name="Fukuoka S."/>
            <person name="Nishikawa H."/>
            <person name="Benno Y."/>
        </authorList>
    </citation>
    <scope>NUCLEOTIDE SEQUENCE</scope>
    <source>
        <strain evidence="2">MM50</strain>
    </source>
</reference>
<dbReference type="Gene3D" id="1.10.260.40">
    <property type="entry name" value="lambda repressor-like DNA-binding domains"/>
    <property type="match status" value="1"/>
</dbReference>
<sequence>MSEINTRIAEVIRASGLTKTAFAERINVSQQHISRLAKDGTPSDRTIVDICREFGVNERWLRTGEGEMLMHLSREEEIMRFAATVIRDPSSEFQRRFVSVLARLTPEQWQLMEEMARKLLQEQPEEPPTDAK</sequence>
<dbReference type="SUPFAM" id="SSF47413">
    <property type="entry name" value="lambda repressor-like DNA-binding domains"/>
    <property type="match status" value="1"/>
</dbReference>
<feature type="domain" description="HTH cro/C1-type" evidence="1">
    <location>
        <begin position="8"/>
        <end position="61"/>
    </location>
</feature>
<dbReference type="InterPro" id="IPR010982">
    <property type="entry name" value="Lambda_DNA-bd_dom_sf"/>
</dbReference>
<protein>
    <recommendedName>
        <fullName evidence="1">HTH cro/C1-type domain-containing protein</fullName>
    </recommendedName>
</protein>
<name>A0A810Q5N3_9FIRM</name>
<accession>A0A810Q5N3</accession>
<dbReference type="InterPro" id="IPR001387">
    <property type="entry name" value="Cro/C1-type_HTH"/>
</dbReference>
<dbReference type="RefSeq" id="WP_213540343.1">
    <property type="nucleotide sequence ID" value="NZ_AP023418.1"/>
</dbReference>
<dbReference type="SMART" id="SM00530">
    <property type="entry name" value="HTH_XRE"/>
    <property type="match status" value="1"/>
</dbReference>